<evidence type="ECO:0000259" key="2">
    <source>
        <dbReference type="Pfam" id="PF00462"/>
    </source>
</evidence>
<dbReference type="InterPro" id="IPR036249">
    <property type="entry name" value="Thioredoxin-like_sf"/>
</dbReference>
<evidence type="ECO:0000313" key="3">
    <source>
        <dbReference type="EMBL" id="AYO31563.1"/>
    </source>
</evidence>
<feature type="compositionally biased region" description="Basic and acidic residues" evidence="1">
    <location>
        <begin position="1"/>
        <end position="11"/>
    </location>
</feature>
<dbReference type="AlphaFoldDB" id="A0A3G2R835"/>
<protein>
    <submittedName>
        <fullName evidence="3">Thioredoxin family protein</fullName>
    </submittedName>
</protein>
<dbReference type="CDD" id="cd02976">
    <property type="entry name" value="NrdH"/>
    <property type="match status" value="1"/>
</dbReference>
<dbReference type="InterPro" id="IPR051548">
    <property type="entry name" value="Grx-like_ET"/>
</dbReference>
<proteinExistence type="predicted"/>
<gene>
    <name evidence="3" type="ORF">D2962_14005</name>
</gene>
<dbReference type="GO" id="GO:0045454">
    <property type="term" value="P:cell redox homeostasis"/>
    <property type="evidence" value="ECO:0007669"/>
    <property type="project" value="TreeGrafter"/>
</dbReference>
<reference evidence="3 4" key="1">
    <citation type="submission" date="2018-10" db="EMBL/GenBank/DDBJ databases">
        <authorList>
            <person name="Zhang X."/>
        </authorList>
    </citation>
    <scope>NUCLEOTIDE SEQUENCE [LARGE SCALE GENOMIC DNA]</scope>
    <source>
        <strain evidence="3 4">SK-G1</strain>
    </source>
</reference>
<dbReference type="Gene3D" id="3.40.30.10">
    <property type="entry name" value="Glutaredoxin"/>
    <property type="match status" value="2"/>
</dbReference>
<accession>A0A3G2R835</accession>
<dbReference type="PROSITE" id="PS00195">
    <property type="entry name" value="GLUTAREDOXIN_1"/>
    <property type="match status" value="1"/>
</dbReference>
<evidence type="ECO:0000313" key="4">
    <source>
        <dbReference type="Proteomes" id="UP000280960"/>
    </source>
</evidence>
<dbReference type="Pfam" id="PF00462">
    <property type="entry name" value="Glutaredoxin"/>
    <property type="match status" value="1"/>
</dbReference>
<dbReference type="GO" id="GO:0009055">
    <property type="term" value="F:electron transfer activity"/>
    <property type="evidence" value="ECO:0007669"/>
    <property type="project" value="TreeGrafter"/>
</dbReference>
<keyword evidence="4" id="KW-1185">Reference proteome</keyword>
<dbReference type="RefSeq" id="WP_122015348.1">
    <property type="nucleotide sequence ID" value="NZ_CP033169.1"/>
</dbReference>
<dbReference type="PANTHER" id="PTHR34386:SF1">
    <property type="entry name" value="GLUTAREDOXIN-LIKE PROTEIN NRDH"/>
    <property type="match status" value="1"/>
</dbReference>
<dbReference type="KEGG" id="bacg:D2962_14005"/>
<dbReference type="SUPFAM" id="SSF52833">
    <property type="entry name" value="Thioredoxin-like"/>
    <property type="match status" value="2"/>
</dbReference>
<evidence type="ECO:0000256" key="1">
    <source>
        <dbReference type="SAM" id="MobiDB-lite"/>
    </source>
</evidence>
<dbReference type="InterPro" id="IPR011767">
    <property type="entry name" value="GLR_AS"/>
</dbReference>
<organism evidence="3 4">
    <name type="scientific">Biomaibacter acetigenes</name>
    <dbReference type="NCBI Taxonomy" id="2316383"/>
    <lineage>
        <taxon>Bacteria</taxon>
        <taxon>Bacillati</taxon>
        <taxon>Bacillota</taxon>
        <taxon>Clostridia</taxon>
        <taxon>Thermosediminibacterales</taxon>
        <taxon>Tepidanaerobacteraceae</taxon>
        <taxon>Biomaibacter</taxon>
    </lineage>
</organism>
<dbReference type="PROSITE" id="PS51354">
    <property type="entry name" value="GLUTAREDOXIN_2"/>
    <property type="match status" value="1"/>
</dbReference>
<feature type="domain" description="Glutaredoxin" evidence="2">
    <location>
        <begin position="144"/>
        <end position="203"/>
    </location>
</feature>
<dbReference type="InterPro" id="IPR002109">
    <property type="entry name" value="Glutaredoxin"/>
</dbReference>
<dbReference type="PANTHER" id="PTHR34386">
    <property type="entry name" value="GLUTAREDOXIN"/>
    <property type="match status" value="1"/>
</dbReference>
<dbReference type="CDD" id="cd02947">
    <property type="entry name" value="TRX_family"/>
    <property type="match status" value="1"/>
</dbReference>
<name>A0A3G2R835_9FIRM</name>
<dbReference type="EMBL" id="CP033169">
    <property type="protein sequence ID" value="AYO31563.1"/>
    <property type="molecule type" value="Genomic_DNA"/>
</dbReference>
<sequence length="218" mass="24286">MAILGTDDKKTQGQSQRNDWKEKGVENVRGLGHFDEIRKTYSENIILIFYSDRSEKSRKALATLNKLKIKNPQIPIFSVNVSQIKDIHPRYGVDAVPAVMVFKQGIPMEMVYGLQSEDYYERLISPGATTNPAKPGAESKSHRVVIYTSSSCPWCAAAKAYLSKNRIPFREINVSQNPSAAAELVKRTGQTGVPQLDIDGTFVVGFDRPKIDKLLGIN</sequence>
<feature type="region of interest" description="Disordered" evidence="1">
    <location>
        <begin position="1"/>
        <end position="22"/>
    </location>
</feature>
<dbReference type="Proteomes" id="UP000280960">
    <property type="component" value="Chromosome"/>
</dbReference>